<protein>
    <submittedName>
        <fullName evidence="1">Uncharacterized protein</fullName>
    </submittedName>
</protein>
<organism evidence="1 2">
    <name type="scientific">Bizionia paragorgiae</name>
    <dbReference type="NCBI Taxonomy" id="283786"/>
    <lineage>
        <taxon>Bacteria</taxon>
        <taxon>Pseudomonadati</taxon>
        <taxon>Bacteroidota</taxon>
        <taxon>Flavobacteriia</taxon>
        <taxon>Flavobacteriales</taxon>
        <taxon>Flavobacteriaceae</taxon>
        <taxon>Bizionia</taxon>
    </lineage>
</organism>
<accession>A0A1H3VWL1</accession>
<name>A0A1H3VWL1_BIZPA</name>
<sequence length="125" mass="14199">MGITFWLIEPGKKIDGINLDFSHPTKGLLVPYKIIKFRKAPYSLDSDLNEFIKFCDLRHGDNLIHDLSFFYIKDEKKCKILIKTLIGSRPSYYTTDLGGHITTRGSFNSKSTGSIEVLDVSLLNN</sequence>
<keyword evidence="2" id="KW-1185">Reference proteome</keyword>
<dbReference type="RefSeq" id="WP_092131564.1">
    <property type="nucleotide sequence ID" value="NZ_FNQK01000002.1"/>
</dbReference>
<gene>
    <name evidence="1" type="ORF">SAMN04487990_10284</name>
</gene>
<dbReference type="STRING" id="283786.SAMN04487990_10284"/>
<evidence type="ECO:0000313" key="1">
    <source>
        <dbReference type="EMBL" id="SDZ79235.1"/>
    </source>
</evidence>
<evidence type="ECO:0000313" key="2">
    <source>
        <dbReference type="Proteomes" id="UP000198846"/>
    </source>
</evidence>
<dbReference type="Proteomes" id="UP000198846">
    <property type="component" value="Unassembled WGS sequence"/>
</dbReference>
<dbReference type="AlphaFoldDB" id="A0A1H3VWL1"/>
<reference evidence="1 2" key="1">
    <citation type="submission" date="2016-10" db="EMBL/GenBank/DDBJ databases">
        <authorList>
            <person name="de Groot N.N."/>
        </authorList>
    </citation>
    <scope>NUCLEOTIDE SEQUENCE [LARGE SCALE GENOMIC DNA]</scope>
    <source>
        <strain evidence="1 2">DSM 23842</strain>
    </source>
</reference>
<dbReference type="EMBL" id="FNQK01000002">
    <property type="protein sequence ID" value="SDZ79235.1"/>
    <property type="molecule type" value="Genomic_DNA"/>
</dbReference>
<proteinExistence type="predicted"/>